<organism evidence="2 3">
    <name type="scientific">Hibiscus sabdariffa</name>
    <name type="common">roselle</name>
    <dbReference type="NCBI Taxonomy" id="183260"/>
    <lineage>
        <taxon>Eukaryota</taxon>
        <taxon>Viridiplantae</taxon>
        <taxon>Streptophyta</taxon>
        <taxon>Embryophyta</taxon>
        <taxon>Tracheophyta</taxon>
        <taxon>Spermatophyta</taxon>
        <taxon>Magnoliopsida</taxon>
        <taxon>eudicotyledons</taxon>
        <taxon>Gunneridae</taxon>
        <taxon>Pentapetalae</taxon>
        <taxon>rosids</taxon>
        <taxon>malvids</taxon>
        <taxon>Malvales</taxon>
        <taxon>Malvaceae</taxon>
        <taxon>Malvoideae</taxon>
        <taxon>Hibiscus</taxon>
    </lineage>
</organism>
<name>A0ABR2FPF1_9ROSI</name>
<evidence type="ECO:0000259" key="1">
    <source>
        <dbReference type="Pfam" id="PF13456"/>
    </source>
</evidence>
<dbReference type="Proteomes" id="UP001472677">
    <property type="component" value="Unassembled WGS sequence"/>
</dbReference>
<dbReference type="Pfam" id="PF13456">
    <property type="entry name" value="RVT_3"/>
    <property type="match status" value="1"/>
</dbReference>
<proteinExistence type="predicted"/>
<feature type="domain" description="RNase H type-1" evidence="1">
    <location>
        <begin position="30"/>
        <end position="132"/>
    </location>
</feature>
<dbReference type="PANTHER" id="PTHR47074:SF61">
    <property type="entry name" value="RNASE H TYPE-1 DOMAIN-CONTAINING PROTEIN"/>
    <property type="match status" value="1"/>
</dbReference>
<accession>A0ABR2FPF1</accession>
<evidence type="ECO:0000313" key="3">
    <source>
        <dbReference type="Proteomes" id="UP001472677"/>
    </source>
</evidence>
<dbReference type="InterPro" id="IPR002156">
    <property type="entry name" value="RNaseH_domain"/>
</dbReference>
<reference evidence="2 3" key="1">
    <citation type="journal article" date="2024" name="G3 (Bethesda)">
        <title>Genome assembly of Hibiscus sabdariffa L. provides insights into metabolisms of medicinal natural products.</title>
        <authorList>
            <person name="Kim T."/>
        </authorList>
    </citation>
    <scope>NUCLEOTIDE SEQUENCE [LARGE SCALE GENOMIC DNA]</scope>
    <source>
        <strain evidence="2">TK-2024</strain>
        <tissue evidence="2">Old leaves</tissue>
    </source>
</reference>
<evidence type="ECO:0000313" key="2">
    <source>
        <dbReference type="EMBL" id="KAK8583729.1"/>
    </source>
</evidence>
<keyword evidence="3" id="KW-1185">Reference proteome</keyword>
<dbReference type="EMBL" id="JBBPBM010000005">
    <property type="protein sequence ID" value="KAK8583729.1"/>
    <property type="molecule type" value="Genomic_DNA"/>
</dbReference>
<sequence>MLNREAVQEKLEKFFHNISGAAIVGELGQRNDEGLIMAAYTLHHEHVSDAFMDEALLCLQVVILVRELGFSKIVVEGDSLTVIKKLYLVVADTSTIGPMIYDIRVVAQGFVHVSYSFVRRQANIVPHALASKGNLFVTRWSGLEAPPITTLTAENDRVVFDHLE</sequence>
<dbReference type="InterPro" id="IPR044730">
    <property type="entry name" value="RNase_H-like_dom_plant"/>
</dbReference>
<gene>
    <name evidence="2" type="ORF">V6N12_067989</name>
</gene>
<dbReference type="CDD" id="cd06222">
    <property type="entry name" value="RNase_H_like"/>
    <property type="match status" value="1"/>
</dbReference>
<protein>
    <recommendedName>
        <fullName evidence="1">RNase H type-1 domain-containing protein</fullName>
    </recommendedName>
</protein>
<comment type="caution">
    <text evidence="2">The sequence shown here is derived from an EMBL/GenBank/DDBJ whole genome shotgun (WGS) entry which is preliminary data.</text>
</comment>
<dbReference type="InterPro" id="IPR052929">
    <property type="entry name" value="RNase_H-like_EbsB-rel"/>
</dbReference>
<dbReference type="PANTHER" id="PTHR47074">
    <property type="entry name" value="BNAC02G40300D PROTEIN"/>
    <property type="match status" value="1"/>
</dbReference>